<dbReference type="EMBL" id="OBDZ01000013">
    <property type="protein sequence ID" value="SNY29908.1"/>
    <property type="molecule type" value="Genomic_DNA"/>
</dbReference>
<protein>
    <submittedName>
        <fullName evidence="1">Uncharacterized protein</fullName>
    </submittedName>
</protein>
<evidence type="ECO:0000313" key="2">
    <source>
        <dbReference type="Proteomes" id="UP000219573"/>
    </source>
</evidence>
<reference evidence="2" key="1">
    <citation type="submission" date="2017-09" db="EMBL/GenBank/DDBJ databases">
        <authorList>
            <person name="Varghese N."/>
            <person name="Submissions S."/>
        </authorList>
    </citation>
    <scope>NUCLEOTIDE SEQUENCE [LARGE SCALE GENOMIC DNA]</scope>
    <source>
        <strain evidence="2">MSL47</strain>
    </source>
</reference>
<evidence type="ECO:0000313" key="1">
    <source>
        <dbReference type="EMBL" id="SNY29908.1"/>
    </source>
</evidence>
<dbReference type="Proteomes" id="UP000219573">
    <property type="component" value="Unassembled WGS sequence"/>
</dbReference>
<dbReference type="AlphaFoldDB" id="A0A285H2J3"/>
<sequence>MGWIFLILLLIFLWLIKKHPSSSNFKIFDNYSYYISKYLDVNKRDNDKKKDQDN</sequence>
<gene>
    <name evidence="1" type="ORF">SAMN06265827_11332</name>
</gene>
<proteinExistence type="predicted"/>
<keyword evidence="2" id="KW-1185">Reference proteome</keyword>
<name>A0A285H2J3_9FIRM</name>
<accession>A0A285H2J3</accession>
<organism evidence="1 2">
    <name type="scientific">Orenia metallireducens</name>
    <dbReference type="NCBI Taxonomy" id="1413210"/>
    <lineage>
        <taxon>Bacteria</taxon>
        <taxon>Bacillati</taxon>
        <taxon>Bacillota</taxon>
        <taxon>Clostridia</taxon>
        <taxon>Halanaerobiales</taxon>
        <taxon>Halobacteroidaceae</taxon>
        <taxon>Orenia</taxon>
    </lineage>
</organism>